<gene>
    <name evidence="1" type="ORF">ELS17_00075</name>
</gene>
<evidence type="ECO:0000313" key="1">
    <source>
        <dbReference type="EMBL" id="RZH67915.1"/>
    </source>
</evidence>
<dbReference type="EMBL" id="SHMR01000001">
    <property type="protein sequence ID" value="RZH67915.1"/>
    <property type="molecule type" value="Genomic_DNA"/>
</dbReference>
<dbReference type="RefSeq" id="WP_130169061.1">
    <property type="nucleotide sequence ID" value="NZ_SHMR01000001.1"/>
</dbReference>
<name>A0A482Y1D5_9EURY</name>
<dbReference type="Proteomes" id="UP000292704">
    <property type="component" value="Unassembled WGS sequence"/>
</dbReference>
<protein>
    <submittedName>
        <fullName evidence="1">Uncharacterized protein</fullName>
    </submittedName>
</protein>
<comment type="caution">
    <text evidence="1">The sequence shown here is derived from an EMBL/GenBank/DDBJ whole genome shotgun (WGS) entry which is preliminary data.</text>
</comment>
<dbReference type="AlphaFoldDB" id="A0A482Y1D5"/>
<accession>A0A482Y1D5</accession>
<organism evidence="1 2">
    <name type="scientific">Natrinema altunense</name>
    <dbReference type="NCBI Taxonomy" id="222984"/>
    <lineage>
        <taxon>Archaea</taxon>
        <taxon>Methanobacteriati</taxon>
        <taxon>Methanobacteriota</taxon>
        <taxon>Stenosarchaea group</taxon>
        <taxon>Halobacteria</taxon>
        <taxon>Halobacteriales</taxon>
        <taxon>Natrialbaceae</taxon>
        <taxon>Natrinema</taxon>
    </lineage>
</organism>
<reference evidence="1 2" key="1">
    <citation type="submission" date="2019-02" db="EMBL/GenBank/DDBJ databases">
        <title>Genome analysis provides insights into bioremediation potentialities and Haloocin production by Natrinema altunense strain 4.1R isolated from Chott Douz in Tunisian desert.</title>
        <authorList>
            <person name="Najjari A."/>
            <person name="Youssef N."/>
            <person name="Ben Dhia O."/>
            <person name="Ferjani R."/>
            <person name="El Hidri D."/>
            <person name="Ouzari H.I."/>
            <person name="Cherif A."/>
        </authorList>
    </citation>
    <scope>NUCLEOTIDE SEQUENCE [LARGE SCALE GENOMIC DNA]</scope>
    <source>
        <strain evidence="1 2">4.1R</strain>
    </source>
</reference>
<sequence length="387" mass="42474">MEYKNNRNKSRRSILSSLSAAGIGLSAVGSVNAVQDQEATTKNAEEHKVYIRDLDIPIESDVNSIEKADIAILSTEETLGQGRFVRSLDKGTVIAFVGKHAKKTLYGSLQNENPSRVSGIIKSEVTDIGYSFGYSFEHNELNGVAMTYPMSENSLDIRTRSGSYTTDVDYYNAAVKEYKDALADHEQVTVMQTDSYGSEWESQGSSSSTTENCGGGTLKQVTHCYSLKDDNSTVSWHYSDRMTAGTSSEACDEYWSGYNNYALRRMSFGDHGGSIIDYGPKTTESVDYAEVSLSESGASVGYSYAIPDVTISATENHREDAIKWYHDVTQDSKTGKTTFVSEPAVVVDYSGSPDIVDYTKKINFGFKSGGSDWNIKDEYDGSWAIGD</sequence>
<proteinExistence type="predicted"/>
<evidence type="ECO:0000313" key="2">
    <source>
        <dbReference type="Proteomes" id="UP000292704"/>
    </source>
</evidence>